<dbReference type="PIRSF" id="PIRSF000538">
    <property type="entry name" value="GlpK"/>
    <property type="match status" value="1"/>
</dbReference>
<dbReference type="GO" id="GO:0046316">
    <property type="term" value="F:gluconokinase activity"/>
    <property type="evidence" value="ECO:0007669"/>
    <property type="project" value="UniProtKB-EC"/>
</dbReference>
<comment type="similarity">
    <text evidence="1 4">Belongs to the FGGY kinase family.</text>
</comment>
<gene>
    <name evidence="7" type="ORF">ACFFI0_18920</name>
</gene>
<dbReference type="InterPro" id="IPR018485">
    <property type="entry name" value="FGGY_C"/>
</dbReference>
<dbReference type="InterPro" id="IPR018484">
    <property type="entry name" value="FGGY_N"/>
</dbReference>
<dbReference type="Pfam" id="PF02782">
    <property type="entry name" value="FGGY_C"/>
    <property type="match status" value="1"/>
</dbReference>
<feature type="domain" description="Carbohydrate kinase FGGY N-terminal" evidence="5">
    <location>
        <begin position="3"/>
        <end position="249"/>
    </location>
</feature>
<keyword evidence="3 4" id="KW-0418">Kinase</keyword>
<protein>
    <submittedName>
        <fullName evidence="7">Gluconokinase</fullName>
        <ecNumber evidence="7">2.7.1.12</ecNumber>
    </submittedName>
</protein>
<evidence type="ECO:0000259" key="5">
    <source>
        <dbReference type="Pfam" id="PF00370"/>
    </source>
</evidence>
<dbReference type="Pfam" id="PF00370">
    <property type="entry name" value="FGGY_N"/>
    <property type="match status" value="1"/>
</dbReference>
<evidence type="ECO:0000313" key="7">
    <source>
        <dbReference type="EMBL" id="MFC0320407.1"/>
    </source>
</evidence>
<dbReference type="InterPro" id="IPR018483">
    <property type="entry name" value="Carb_kinase_FGGY_CS"/>
</dbReference>
<evidence type="ECO:0000256" key="3">
    <source>
        <dbReference type="ARBA" id="ARBA00022777"/>
    </source>
</evidence>
<comment type="caution">
    <text evidence="7">The sequence shown here is derived from an EMBL/GenBank/DDBJ whole genome shotgun (WGS) entry which is preliminary data.</text>
</comment>
<dbReference type="EMBL" id="JBHLWO010000002">
    <property type="protein sequence ID" value="MFC0320407.1"/>
    <property type="molecule type" value="Genomic_DNA"/>
</dbReference>
<dbReference type="InterPro" id="IPR050406">
    <property type="entry name" value="FGGY_Carb_Kinase"/>
</dbReference>
<accession>A0ABV6HP33</accession>
<dbReference type="Proteomes" id="UP001589774">
    <property type="component" value="Unassembled WGS sequence"/>
</dbReference>
<evidence type="ECO:0000256" key="1">
    <source>
        <dbReference type="ARBA" id="ARBA00009156"/>
    </source>
</evidence>
<evidence type="ECO:0000256" key="4">
    <source>
        <dbReference type="RuleBase" id="RU003733"/>
    </source>
</evidence>
<evidence type="ECO:0000259" key="6">
    <source>
        <dbReference type="Pfam" id="PF02782"/>
    </source>
</evidence>
<feature type="domain" description="Carbohydrate kinase FGGY C-terminal" evidence="6">
    <location>
        <begin position="259"/>
        <end position="449"/>
    </location>
</feature>
<dbReference type="PANTHER" id="PTHR43095">
    <property type="entry name" value="SUGAR KINASE"/>
    <property type="match status" value="1"/>
</dbReference>
<dbReference type="Gene3D" id="3.30.420.40">
    <property type="match status" value="2"/>
</dbReference>
<keyword evidence="2 4" id="KW-0808">Transferase</keyword>
<proteinExistence type="inferred from homology"/>
<dbReference type="PANTHER" id="PTHR43095:SF2">
    <property type="entry name" value="GLUCONOKINASE"/>
    <property type="match status" value="1"/>
</dbReference>
<evidence type="ECO:0000313" key="8">
    <source>
        <dbReference type="Proteomes" id="UP001589774"/>
    </source>
</evidence>
<dbReference type="RefSeq" id="WP_130858456.1">
    <property type="nucleotide sequence ID" value="NZ_JBHLWO010000002.1"/>
</dbReference>
<reference evidence="7 8" key="1">
    <citation type="submission" date="2024-09" db="EMBL/GenBank/DDBJ databases">
        <authorList>
            <person name="Sun Q."/>
            <person name="Mori K."/>
        </authorList>
    </citation>
    <scope>NUCLEOTIDE SEQUENCE [LARGE SCALE GENOMIC DNA]</scope>
    <source>
        <strain evidence="7 8">CCM 7765</strain>
    </source>
</reference>
<keyword evidence="8" id="KW-1185">Reference proteome</keyword>
<name>A0ABV6HP33_9SPHI</name>
<dbReference type="InterPro" id="IPR043129">
    <property type="entry name" value="ATPase_NBD"/>
</dbReference>
<dbReference type="PROSITE" id="PS00445">
    <property type="entry name" value="FGGY_KINASES_2"/>
    <property type="match status" value="1"/>
</dbReference>
<dbReference type="InterPro" id="IPR000577">
    <property type="entry name" value="Carb_kinase_FGGY"/>
</dbReference>
<dbReference type="EC" id="2.7.1.12" evidence="7"/>
<evidence type="ECO:0000256" key="2">
    <source>
        <dbReference type="ARBA" id="ARBA00022679"/>
    </source>
</evidence>
<dbReference type="CDD" id="cd07770">
    <property type="entry name" value="ASKHA_NBD_FGGY_GntK"/>
    <property type="match status" value="1"/>
</dbReference>
<dbReference type="SUPFAM" id="SSF53067">
    <property type="entry name" value="Actin-like ATPase domain"/>
    <property type="match status" value="2"/>
</dbReference>
<organism evidence="7 8">
    <name type="scientific">Olivibacter oleidegradans</name>
    <dbReference type="NCBI Taxonomy" id="760123"/>
    <lineage>
        <taxon>Bacteria</taxon>
        <taxon>Pseudomonadati</taxon>
        <taxon>Bacteroidota</taxon>
        <taxon>Sphingobacteriia</taxon>
        <taxon>Sphingobacteriales</taxon>
        <taxon>Sphingobacteriaceae</taxon>
        <taxon>Olivibacter</taxon>
    </lineage>
</organism>
<sequence length="497" mass="54402">MEYIIAVDIGTTSTKALAFNLQGQVITEHRMSYPVISPLPTYSEQDPEVLFEAVINCIAAVRQVMNGNQAATALRGISFSSAMHGLMAVDSAGRPLTNCIIWADTRSEAFATQLKGTSLGHDIYLKTGTPIHPMSPLCKLGWMKENQVDIFKAAYKFISIKEYVFFKLFGTYIVDVSIASATGLLETAKQQWYNPALSLLDLSAERLSSLVPITHISRGLNAHYADFMRLPIDTPFIVGGSDGCLANIGAQAMDAGVASVTIGTSGAIRVVSDKPARDEKERIFSYVISPETYVLGGAVNNGANILQWYQEGFVSSNGQALEETIPLLTQQAAAISPGSNGLVFLPYLTGERAPHWDANAKGVFFGVQKHHKQAHFIRAMMEGVLFGLYSVARALEEASGSFRCIFVSGGFARSSDWVQMLADIFNKQVFVRKTIESSAMGATIVGMNALQLIDGFSIYNDQDVTISSFLPKQADHEAYMNNFKIFERLYIKLKDEF</sequence>